<sequence length="565" mass="62837">MNREELLAHLRRHEADFDPGRQLVRIPLTATYHTALKPDRHPVVYGLLGSVDYAFHLLKLGDGPSVERAAAILRRVAARQDRDPVSATYGIWPYYDEEPLNEMDRPDWNMADFHGKLLCLILKRHGGQLPAELAALLREALGHACRAIVRRDVGPGYTNIAIMGAFVTLAGGELLADEELCDYGLARLKRLYEYTMEIGAFSEYNSPCYTTIAIRELHAVLADSESAEAHRYAQALTDLAWRATALHYHAPTAAWGGPHSRSYSTLLLPVERRFLADALQDAPSEYGETIRCPQQYRPLFAESGELLLTERTLMASETGYQAHATLYRNEALSLGSFSRGVMWNQRRNLLAYVRIPEGTVYVQLQFLMNGRDFCSAMYTGVQDRARALFGFNWLLDNGAWHSDLDKIDGRFRASDLRIRLALGGDTEALPVPRADESLVWRLPLGEATVLTVGPVWERCDEGPLRAENGRDEEGRICLDYVVYAGEERDFDFHAIREAAWLFALSLDSSGALPGVTVRETERTVAAALGSDSGGEIEIARSPGATQVLYAANRVRLPASLGGAED</sequence>
<dbReference type="OrthoDB" id="9813410at2"/>
<accession>A0A4S4BK75</accession>
<reference evidence="1 2" key="1">
    <citation type="submission" date="2019-04" db="EMBL/GenBank/DDBJ databases">
        <title>Cohnella sp. nov. isolated from preserved vegetables.</title>
        <authorList>
            <person name="Lin S.-Y."/>
            <person name="Hung M.-H."/>
            <person name="Young C.-C."/>
        </authorList>
    </citation>
    <scope>NUCLEOTIDE SEQUENCE [LARGE SCALE GENOMIC DNA]</scope>
    <source>
        <strain evidence="1 2">CC-MHH1044</strain>
    </source>
</reference>
<dbReference type="Proteomes" id="UP000310636">
    <property type="component" value="Unassembled WGS sequence"/>
</dbReference>
<organism evidence="1 2">
    <name type="scientific">Cohnella fermenti</name>
    <dbReference type="NCBI Taxonomy" id="2565925"/>
    <lineage>
        <taxon>Bacteria</taxon>
        <taxon>Bacillati</taxon>
        <taxon>Bacillota</taxon>
        <taxon>Bacilli</taxon>
        <taxon>Bacillales</taxon>
        <taxon>Paenibacillaceae</taxon>
        <taxon>Cohnella</taxon>
    </lineage>
</organism>
<evidence type="ECO:0008006" key="3">
    <source>
        <dbReference type="Google" id="ProtNLM"/>
    </source>
</evidence>
<proteinExistence type="predicted"/>
<dbReference type="PANTHER" id="PTHR40616">
    <property type="entry name" value="LINALOOL DEHYDRATASE_ISOMERASE DOMAIN-CONTAINING PROTEIN"/>
    <property type="match status" value="1"/>
</dbReference>
<gene>
    <name evidence="1" type="ORF">E6C55_26370</name>
</gene>
<protein>
    <recommendedName>
        <fullName evidence="3">Heparinase</fullName>
    </recommendedName>
</protein>
<dbReference type="AlphaFoldDB" id="A0A4S4BK75"/>
<evidence type="ECO:0000313" key="2">
    <source>
        <dbReference type="Proteomes" id="UP000310636"/>
    </source>
</evidence>
<comment type="caution">
    <text evidence="1">The sequence shown here is derived from an EMBL/GenBank/DDBJ whole genome shotgun (WGS) entry which is preliminary data.</text>
</comment>
<evidence type="ECO:0000313" key="1">
    <source>
        <dbReference type="EMBL" id="THF74151.1"/>
    </source>
</evidence>
<name>A0A4S4BK75_9BACL</name>
<dbReference type="PANTHER" id="PTHR40616:SF1">
    <property type="entry name" value="LINALOOL DEHYDRATASE_ISOMERASE DOMAIN-CONTAINING PROTEIN"/>
    <property type="match status" value="1"/>
</dbReference>
<keyword evidence="2" id="KW-1185">Reference proteome</keyword>
<dbReference type="EMBL" id="SSOB01000044">
    <property type="protein sequence ID" value="THF74151.1"/>
    <property type="molecule type" value="Genomic_DNA"/>
</dbReference>
<dbReference type="RefSeq" id="WP_136372825.1">
    <property type="nucleotide sequence ID" value="NZ_SSOB01000044.1"/>
</dbReference>